<dbReference type="AlphaFoldDB" id="A0A1M5CBY3"/>
<evidence type="ECO:0000313" key="2">
    <source>
        <dbReference type="Proteomes" id="UP000184048"/>
    </source>
</evidence>
<proteinExistence type="predicted"/>
<accession>A0A1M5CBY3</accession>
<dbReference type="OrthoDB" id="714262at2"/>
<dbReference type="EMBL" id="FQUU01000012">
    <property type="protein sequence ID" value="SHF52186.1"/>
    <property type="molecule type" value="Genomic_DNA"/>
</dbReference>
<evidence type="ECO:0008006" key="3">
    <source>
        <dbReference type="Google" id="ProtNLM"/>
    </source>
</evidence>
<protein>
    <recommendedName>
        <fullName evidence="3">CarboxypepD_reg-like domain-containing protein</fullName>
    </recommendedName>
</protein>
<keyword evidence="2" id="KW-1185">Reference proteome</keyword>
<reference evidence="1 2" key="1">
    <citation type="submission" date="2016-11" db="EMBL/GenBank/DDBJ databases">
        <authorList>
            <person name="Jaros S."/>
            <person name="Januszkiewicz K."/>
            <person name="Wedrychowicz H."/>
        </authorList>
    </citation>
    <scope>NUCLEOTIDE SEQUENCE [LARGE SCALE GENOMIC DNA]</scope>
    <source>
        <strain evidence="1 2">DSM 18119</strain>
    </source>
</reference>
<dbReference type="STRING" id="1121884.SAMN02745131_02862"/>
<sequence>MLLAPKLLLENKNLYIRFLLAAFFILFFSSVQAQYKVKGTVYDSSRIYPIESVTVLSSNGKGTVTDSMGRYQLDVSDRDSIWFSFLGKPTPKYPILKIADLTRFDIALRIKMNVMQEVRVRTHVYKEDSLQNRRDYAKAFDFKRPNISDMTSISGSGVGIDLDEVIRVFQFRKNRSMEKFRERLLEQERQKFVDHKFNKPLVRRLTHLAEADLDKFMLQYRPTYEFALYSSEYDFQYYIKKSGEQYNRTKTF</sequence>
<name>A0A1M5CBY3_9BACT</name>
<organism evidence="1 2">
    <name type="scientific">Flavisolibacter ginsengisoli DSM 18119</name>
    <dbReference type="NCBI Taxonomy" id="1121884"/>
    <lineage>
        <taxon>Bacteria</taxon>
        <taxon>Pseudomonadati</taxon>
        <taxon>Bacteroidota</taxon>
        <taxon>Chitinophagia</taxon>
        <taxon>Chitinophagales</taxon>
        <taxon>Chitinophagaceae</taxon>
        <taxon>Flavisolibacter</taxon>
    </lineage>
</organism>
<dbReference type="InterPro" id="IPR008969">
    <property type="entry name" value="CarboxyPept-like_regulatory"/>
</dbReference>
<dbReference type="SUPFAM" id="SSF49464">
    <property type="entry name" value="Carboxypeptidase regulatory domain-like"/>
    <property type="match status" value="1"/>
</dbReference>
<dbReference type="Proteomes" id="UP000184048">
    <property type="component" value="Unassembled WGS sequence"/>
</dbReference>
<evidence type="ECO:0000313" key="1">
    <source>
        <dbReference type="EMBL" id="SHF52186.1"/>
    </source>
</evidence>
<dbReference type="RefSeq" id="WP_139256447.1">
    <property type="nucleotide sequence ID" value="NZ_FQUU01000012.1"/>
</dbReference>
<gene>
    <name evidence="1" type="ORF">SAMN02745131_02862</name>
</gene>